<protein>
    <submittedName>
        <fullName evidence="1">Uncharacterized protein</fullName>
    </submittedName>
</protein>
<evidence type="ECO:0000313" key="1">
    <source>
        <dbReference type="EMBL" id="KAL3310738.1"/>
    </source>
</evidence>
<organism evidence="1 2">
    <name type="scientific">Cichlidogyrus casuarinus</name>
    <dbReference type="NCBI Taxonomy" id="1844966"/>
    <lineage>
        <taxon>Eukaryota</taxon>
        <taxon>Metazoa</taxon>
        <taxon>Spiralia</taxon>
        <taxon>Lophotrochozoa</taxon>
        <taxon>Platyhelminthes</taxon>
        <taxon>Monogenea</taxon>
        <taxon>Monopisthocotylea</taxon>
        <taxon>Dactylogyridea</taxon>
        <taxon>Ancyrocephalidae</taxon>
        <taxon>Cichlidogyrus</taxon>
    </lineage>
</organism>
<comment type="caution">
    <text evidence="1">The sequence shown here is derived from an EMBL/GenBank/DDBJ whole genome shotgun (WGS) entry which is preliminary data.</text>
</comment>
<name>A0ABD2PUK7_9PLAT</name>
<gene>
    <name evidence="1" type="ORF">Ciccas_010690</name>
</gene>
<evidence type="ECO:0000313" key="2">
    <source>
        <dbReference type="Proteomes" id="UP001626550"/>
    </source>
</evidence>
<accession>A0ABD2PUK7</accession>
<reference evidence="1 2" key="1">
    <citation type="submission" date="2024-11" db="EMBL/GenBank/DDBJ databases">
        <title>Adaptive evolution of stress response genes in parasites aligns with host niche diversity.</title>
        <authorList>
            <person name="Hahn C."/>
            <person name="Resl P."/>
        </authorList>
    </citation>
    <scope>NUCLEOTIDE SEQUENCE [LARGE SCALE GENOMIC DNA]</scope>
    <source>
        <strain evidence="1">EGGRZ-B1_66</strain>
        <tissue evidence="1">Body</tissue>
    </source>
</reference>
<sequence length="343" mass="39416">MHQSNPSAFRNHSSTKLCELLDLQMHVKHKVVVHGDGALSGLDLVLLGLRDLLYDEQKRAAVCYDHEKKCSQERLKFIASVVKVEMALASSEIVQQVSVLALEWTQWSVANYSSIVEWFITVKNELDKKLRQRDNSACEESVFKHLLYVGEQLTQVLFRVLFSNKQESLFSVQSLLFQVDHKKVIKKVFAEVFACFCTNWHAMKATLTADDSNTVAILTELQLAKALVAYPNSFDELKSQLTSIQITQSRKQIMQEYKQERIHKAEKEPEIAKLKSKLEEKYESIVQEHRFKFMFYDTGVPLTKLSSKTKGYTFDADSPDRVSLSFDKRSLIELEDSEQCTIC</sequence>
<dbReference type="AlphaFoldDB" id="A0ABD2PUK7"/>
<keyword evidence="2" id="KW-1185">Reference proteome</keyword>
<dbReference type="EMBL" id="JBJKFK010002682">
    <property type="protein sequence ID" value="KAL3310738.1"/>
    <property type="molecule type" value="Genomic_DNA"/>
</dbReference>
<dbReference type="Proteomes" id="UP001626550">
    <property type="component" value="Unassembled WGS sequence"/>
</dbReference>
<proteinExistence type="predicted"/>